<dbReference type="InterPro" id="IPR006311">
    <property type="entry name" value="TAT_signal"/>
</dbReference>
<gene>
    <name evidence="2" type="ORF">CEE37_03485</name>
</gene>
<name>A0A532V3E0_UNCL8</name>
<protein>
    <recommendedName>
        <fullName evidence="1">DUF362 domain-containing protein</fullName>
    </recommendedName>
</protein>
<dbReference type="InterPro" id="IPR007160">
    <property type="entry name" value="DUF362"/>
</dbReference>
<dbReference type="AlphaFoldDB" id="A0A532V3E0"/>
<feature type="domain" description="DUF362" evidence="1">
    <location>
        <begin position="74"/>
        <end position="265"/>
    </location>
</feature>
<comment type="caution">
    <text evidence="2">The sequence shown here is derived from an EMBL/GenBank/DDBJ whole genome shotgun (WGS) entry which is preliminary data.</text>
</comment>
<evidence type="ECO:0000313" key="2">
    <source>
        <dbReference type="EMBL" id="TKJ41642.1"/>
    </source>
</evidence>
<evidence type="ECO:0000259" key="1">
    <source>
        <dbReference type="Pfam" id="PF04015"/>
    </source>
</evidence>
<dbReference type="Proteomes" id="UP000319619">
    <property type="component" value="Unassembled WGS sequence"/>
</dbReference>
<reference evidence="2 3" key="1">
    <citation type="submission" date="2017-06" db="EMBL/GenBank/DDBJ databases">
        <title>Novel microbial phyla capable of carbon fixation and sulfur reduction in deep-sea sediments.</title>
        <authorList>
            <person name="Huang J."/>
            <person name="Baker B."/>
            <person name="Wang Y."/>
        </authorList>
    </citation>
    <scope>NUCLEOTIDE SEQUENCE [LARGE SCALE GENOMIC DNA]</scope>
    <source>
        <strain evidence="2">B3_LCP</strain>
    </source>
</reference>
<dbReference type="Pfam" id="PF04015">
    <property type="entry name" value="DUF362"/>
    <property type="match status" value="1"/>
</dbReference>
<dbReference type="EMBL" id="NJBN01000002">
    <property type="protein sequence ID" value="TKJ41642.1"/>
    <property type="molecule type" value="Genomic_DNA"/>
</dbReference>
<accession>A0A532V3E0</accession>
<dbReference type="PROSITE" id="PS51318">
    <property type="entry name" value="TAT"/>
    <property type="match status" value="1"/>
</dbReference>
<sequence>MAITRREFIKSSVGLASAVSLAAVPLYPLVTQAGAKTIKPILMAATGDSPALNARKVIDALGGIEKYVKPGNTVFLKPNSITQLGPEFAVNTNPEVVAEVARLCQKAGASKIIAYAHDDPSSWVENGIGKAIESFGGEIVAANTISMYRQVNLPLGLVLRETMMIEEFLTADVFINLPVAKHHAGAQLTLGIKNYMGINWDRQIMHRTDLDQTIADLATVRKPDLTVMDATRMLLNNGPSGPGTVREEKTIIASEDPVAADAFTATLFKHEPNEIRHIRHASEMGLGVMNLKKMKIKKFQV</sequence>
<organism evidence="2 3">
    <name type="scientific">candidate division LCP-89 bacterium B3_LCP</name>
    <dbReference type="NCBI Taxonomy" id="2012998"/>
    <lineage>
        <taxon>Bacteria</taxon>
        <taxon>Pseudomonadati</taxon>
        <taxon>Bacteria division LCP-89</taxon>
    </lineage>
</organism>
<evidence type="ECO:0000313" key="3">
    <source>
        <dbReference type="Proteomes" id="UP000319619"/>
    </source>
</evidence>
<proteinExistence type="predicted"/>